<evidence type="ECO:0000259" key="2">
    <source>
        <dbReference type="Pfam" id="PF08327"/>
    </source>
</evidence>
<comment type="similarity">
    <text evidence="1">Belongs to the AHA1 family.</text>
</comment>
<sequence length="150" mass="17583">MKTIQHYTCSVPLRSHRKKVFKSLTKNIEDWWGTCDTNPDEEGKVFKVSFGTDSFWSFKVVELIPFEQITWQCVDSQQDHHVEGMDEEWMGTMLYWTIGNNGNKVHLTLEHEGLTPDGVCYDICSRGWDFYIMDSLKRYLETGQGEPYVK</sequence>
<proteinExistence type="inferred from homology"/>
<dbReference type="Gene3D" id="3.30.530.20">
    <property type="match status" value="1"/>
</dbReference>
<evidence type="ECO:0000313" key="4">
    <source>
        <dbReference type="Proteomes" id="UP000324376"/>
    </source>
</evidence>
<dbReference type="SUPFAM" id="SSF55961">
    <property type="entry name" value="Bet v1-like"/>
    <property type="match status" value="1"/>
</dbReference>
<comment type="caution">
    <text evidence="3">The sequence shown here is derived from an EMBL/GenBank/DDBJ whole genome shotgun (WGS) entry which is preliminary data.</text>
</comment>
<keyword evidence="4" id="KW-1185">Reference proteome</keyword>
<evidence type="ECO:0000313" key="3">
    <source>
        <dbReference type="EMBL" id="TYP76152.1"/>
    </source>
</evidence>
<name>A0A5S5CCC7_9FLAO</name>
<evidence type="ECO:0000256" key="1">
    <source>
        <dbReference type="ARBA" id="ARBA00006817"/>
    </source>
</evidence>
<dbReference type="AlphaFoldDB" id="A0A5S5CCC7"/>
<organism evidence="3 4">
    <name type="scientific">Aquimarina intermedia</name>
    <dbReference type="NCBI Taxonomy" id="350814"/>
    <lineage>
        <taxon>Bacteria</taxon>
        <taxon>Pseudomonadati</taxon>
        <taxon>Bacteroidota</taxon>
        <taxon>Flavobacteriia</taxon>
        <taxon>Flavobacteriales</taxon>
        <taxon>Flavobacteriaceae</taxon>
        <taxon>Aquimarina</taxon>
    </lineage>
</organism>
<dbReference type="RefSeq" id="WP_148781749.1">
    <property type="nucleotide sequence ID" value="NZ_VNHU01000002.1"/>
</dbReference>
<dbReference type="Pfam" id="PF08327">
    <property type="entry name" value="AHSA1"/>
    <property type="match status" value="1"/>
</dbReference>
<accession>A0A5S5CCC7</accession>
<reference evidence="3 4" key="1">
    <citation type="submission" date="2019-07" db="EMBL/GenBank/DDBJ databases">
        <title>Genomic Encyclopedia of Archaeal and Bacterial Type Strains, Phase II (KMG-II): from individual species to whole genera.</title>
        <authorList>
            <person name="Goeker M."/>
        </authorList>
    </citation>
    <scope>NUCLEOTIDE SEQUENCE [LARGE SCALE GENOMIC DNA]</scope>
    <source>
        <strain evidence="3 4">DSM 17527</strain>
    </source>
</reference>
<dbReference type="CDD" id="cd07814">
    <property type="entry name" value="SRPBCC_CalC_Aha1-like"/>
    <property type="match status" value="1"/>
</dbReference>
<dbReference type="InterPro" id="IPR023393">
    <property type="entry name" value="START-like_dom_sf"/>
</dbReference>
<dbReference type="InterPro" id="IPR013538">
    <property type="entry name" value="ASHA1/2-like_C"/>
</dbReference>
<gene>
    <name evidence="3" type="ORF">BD809_102369</name>
</gene>
<dbReference type="Proteomes" id="UP000324376">
    <property type="component" value="Unassembled WGS sequence"/>
</dbReference>
<dbReference type="EMBL" id="VNHU01000002">
    <property type="protein sequence ID" value="TYP76152.1"/>
    <property type="molecule type" value="Genomic_DNA"/>
</dbReference>
<dbReference type="OrthoDB" id="287565at2"/>
<feature type="domain" description="Activator of Hsp90 ATPase homologue 1/2-like C-terminal" evidence="2">
    <location>
        <begin position="17"/>
        <end position="141"/>
    </location>
</feature>
<protein>
    <submittedName>
        <fullName evidence="3">Activator of Hsp90 ATPase-like protein</fullName>
    </submittedName>
</protein>